<dbReference type="CDD" id="cd01647">
    <property type="entry name" value="RT_LTR"/>
    <property type="match status" value="1"/>
</dbReference>
<reference evidence="3 4" key="1">
    <citation type="submission" date="2019-02" db="EMBL/GenBank/DDBJ databases">
        <title>Genome sequencing of the rare red list fungi Antrodiella citrinella (Flaviporus citrinellus).</title>
        <authorList>
            <person name="Buettner E."/>
            <person name="Kellner H."/>
        </authorList>
    </citation>
    <scope>NUCLEOTIDE SEQUENCE [LARGE SCALE GENOMIC DNA]</scope>
    <source>
        <strain evidence="3 4">DSM 108506</strain>
    </source>
</reference>
<evidence type="ECO:0000313" key="3">
    <source>
        <dbReference type="EMBL" id="THH20970.1"/>
    </source>
</evidence>
<name>A0A4S4MD47_9APHY</name>
<dbReference type="Pfam" id="PF00078">
    <property type="entry name" value="RVT_1"/>
    <property type="match status" value="1"/>
</dbReference>
<evidence type="ECO:0000313" key="4">
    <source>
        <dbReference type="Proteomes" id="UP000308730"/>
    </source>
</evidence>
<dbReference type="EMBL" id="SGPM01000469">
    <property type="protein sequence ID" value="THH20970.1"/>
    <property type="molecule type" value="Genomic_DNA"/>
</dbReference>
<organism evidence="3 4">
    <name type="scientific">Antrodiella citrinella</name>
    <dbReference type="NCBI Taxonomy" id="2447956"/>
    <lineage>
        <taxon>Eukaryota</taxon>
        <taxon>Fungi</taxon>
        <taxon>Dikarya</taxon>
        <taxon>Basidiomycota</taxon>
        <taxon>Agaricomycotina</taxon>
        <taxon>Agaricomycetes</taxon>
        <taxon>Polyporales</taxon>
        <taxon>Steccherinaceae</taxon>
        <taxon>Antrodiella</taxon>
    </lineage>
</organism>
<proteinExistence type="predicted"/>
<dbReference type="CDD" id="cd00303">
    <property type="entry name" value="retropepsin_like"/>
    <property type="match status" value="1"/>
</dbReference>
<dbReference type="InterPro" id="IPR043128">
    <property type="entry name" value="Rev_trsase/Diguanyl_cyclase"/>
</dbReference>
<feature type="compositionally biased region" description="Pro residues" evidence="1">
    <location>
        <begin position="218"/>
        <end position="230"/>
    </location>
</feature>
<dbReference type="AlphaFoldDB" id="A0A4S4MD47"/>
<comment type="caution">
    <text evidence="3">The sequence shown here is derived from an EMBL/GenBank/DDBJ whole genome shotgun (WGS) entry which is preliminary data.</text>
</comment>
<dbReference type="InterPro" id="IPR043502">
    <property type="entry name" value="DNA/RNA_pol_sf"/>
</dbReference>
<dbReference type="SUPFAM" id="SSF56672">
    <property type="entry name" value="DNA/RNA polymerases"/>
    <property type="match status" value="1"/>
</dbReference>
<dbReference type="Gene3D" id="3.10.10.10">
    <property type="entry name" value="HIV Type 1 Reverse Transcriptase, subunit A, domain 1"/>
    <property type="match status" value="1"/>
</dbReference>
<sequence length="574" mass="63724">MCTLPEVTLNASALSNPSSLYITLGVPLSSSDSTTDSPSELYHSTALSFPHTANTLVDSDSSHCYIDRVYTQQYDLRPYVISPLRLRYLDGTSSIISHAIHLVIRLPTGELHNQEFYVTSLDSPCHMVLGYSWLFRFNPLIDWKTGSTTFRNLTDSDRRNSSTPPEAPRPLLESLSPAPSMENPLAPSMESSAPSMESSAPSMETFSEPPGESSPFSVPSPIPTVPPTSPVPRTSGPLPFSQRAAPLVSLVSAAAFATILRQEGTAQFVIRAQPADVLGRAGSTDPSPDLSGLPPEYHEFADVFSEQRAFDLPPHREYDLKIETENNSVPPLGYIYSLPPAELSALRKFIDQNLKSGFIYPSKSTHGAPILFAKKKDGSLRLCVDYRGLNRITRKDRYPLPLIADLLDAPAKARVYTKLDLCHAYHLLRWRVVPEGLTNAPAAFQRFVNSIFADMLDVCVIVYLDDVLVYSENPDDHQQHVAEVLRRLRKHGLYCKLSKCEFGVTTTEYLGYILSPDGLSMAADKVQVIQDWPVLRKVKDVQSFLGFCNFYRQFIPSYSDITVPLTRCLALRGC</sequence>
<dbReference type="OrthoDB" id="2446696at2759"/>
<dbReference type="PANTHER" id="PTHR24559">
    <property type="entry name" value="TRANSPOSON TY3-I GAG-POL POLYPROTEIN"/>
    <property type="match status" value="1"/>
</dbReference>
<protein>
    <recommendedName>
        <fullName evidence="2">Reverse transcriptase domain-containing protein</fullName>
    </recommendedName>
</protein>
<dbReference type="PANTHER" id="PTHR24559:SF440">
    <property type="entry name" value="RIBONUCLEASE H"/>
    <property type="match status" value="1"/>
</dbReference>
<feature type="compositionally biased region" description="Low complexity" evidence="1">
    <location>
        <begin position="186"/>
        <end position="217"/>
    </location>
</feature>
<dbReference type="InterPro" id="IPR021109">
    <property type="entry name" value="Peptidase_aspartic_dom_sf"/>
</dbReference>
<dbReference type="FunFam" id="3.30.70.270:FF:000003">
    <property type="entry name" value="Transposon Ty3-G Gag-Pol polyprotein"/>
    <property type="match status" value="1"/>
</dbReference>
<feature type="domain" description="Reverse transcriptase" evidence="2">
    <location>
        <begin position="429"/>
        <end position="514"/>
    </location>
</feature>
<accession>A0A4S4MD47</accession>
<dbReference type="InterPro" id="IPR000477">
    <property type="entry name" value="RT_dom"/>
</dbReference>
<dbReference type="InterPro" id="IPR053134">
    <property type="entry name" value="RNA-dir_DNA_polymerase"/>
</dbReference>
<dbReference type="Gene3D" id="2.40.70.10">
    <property type="entry name" value="Acid Proteases"/>
    <property type="match status" value="1"/>
</dbReference>
<feature type="region of interest" description="Disordered" evidence="1">
    <location>
        <begin position="151"/>
        <end position="238"/>
    </location>
</feature>
<evidence type="ECO:0000259" key="2">
    <source>
        <dbReference type="Pfam" id="PF00078"/>
    </source>
</evidence>
<dbReference type="Gene3D" id="3.30.70.270">
    <property type="match status" value="2"/>
</dbReference>
<evidence type="ECO:0000256" key="1">
    <source>
        <dbReference type="SAM" id="MobiDB-lite"/>
    </source>
</evidence>
<gene>
    <name evidence="3" type="ORF">EUX98_g8482</name>
</gene>
<dbReference type="Proteomes" id="UP000308730">
    <property type="component" value="Unassembled WGS sequence"/>
</dbReference>
<keyword evidence="4" id="KW-1185">Reference proteome</keyword>